<keyword evidence="3" id="KW-1185">Reference proteome</keyword>
<reference evidence="4" key="1">
    <citation type="submission" date="2025-08" db="UniProtKB">
        <authorList>
            <consortium name="RefSeq"/>
        </authorList>
    </citation>
    <scope>IDENTIFICATION</scope>
</reference>
<feature type="compositionally biased region" description="Polar residues" evidence="1">
    <location>
        <begin position="887"/>
        <end position="896"/>
    </location>
</feature>
<feature type="domain" description="PDZ" evidence="2">
    <location>
        <begin position="175"/>
        <end position="249"/>
    </location>
</feature>
<dbReference type="CDD" id="cd06762">
    <property type="entry name" value="PDZ6_PDZD2-PDZ3_hPro-IL-16-like"/>
    <property type="match status" value="1"/>
</dbReference>
<feature type="domain" description="PDZ" evidence="2">
    <location>
        <begin position="306"/>
        <end position="376"/>
    </location>
</feature>
<accession>A0ABM3WG82</accession>
<feature type="region of interest" description="Disordered" evidence="1">
    <location>
        <begin position="734"/>
        <end position="844"/>
    </location>
</feature>
<dbReference type="PROSITE" id="PS50106">
    <property type="entry name" value="PDZ"/>
    <property type="match status" value="4"/>
</dbReference>
<dbReference type="PANTHER" id="PTHR48484">
    <property type="entry name" value="PRO-INTERLEUKIN-16"/>
    <property type="match status" value="1"/>
</dbReference>
<feature type="region of interest" description="Disordered" evidence="1">
    <location>
        <begin position="135"/>
        <end position="154"/>
    </location>
</feature>
<dbReference type="SMART" id="SM00228">
    <property type="entry name" value="PDZ"/>
    <property type="match status" value="4"/>
</dbReference>
<feature type="domain" description="PDZ" evidence="2">
    <location>
        <begin position="956"/>
        <end position="1041"/>
    </location>
</feature>
<gene>
    <name evidence="4" type="primary">IL16</name>
</gene>
<feature type="compositionally biased region" description="Pro residues" evidence="1">
    <location>
        <begin position="792"/>
        <end position="801"/>
    </location>
</feature>
<protein>
    <submittedName>
        <fullName evidence="4">Pro-interleukin-16 isoform X1</fullName>
    </submittedName>
</protein>
<organism evidence="3 4">
    <name type="scientific">Erinaceus europaeus</name>
    <name type="common">Western European hedgehog</name>
    <dbReference type="NCBI Taxonomy" id="9365"/>
    <lineage>
        <taxon>Eukaryota</taxon>
        <taxon>Metazoa</taxon>
        <taxon>Chordata</taxon>
        <taxon>Craniata</taxon>
        <taxon>Vertebrata</taxon>
        <taxon>Euteleostomi</taxon>
        <taxon>Mammalia</taxon>
        <taxon>Eutheria</taxon>
        <taxon>Laurasiatheria</taxon>
        <taxon>Eulipotyphla</taxon>
        <taxon>Erinaceidae</taxon>
        <taxon>Erinaceinae</taxon>
        <taxon>Erinaceus</taxon>
    </lineage>
</organism>
<feature type="region of interest" description="Disordered" evidence="1">
    <location>
        <begin position="661"/>
        <end position="682"/>
    </location>
</feature>
<dbReference type="InterPro" id="IPR001478">
    <property type="entry name" value="PDZ"/>
</dbReference>
<dbReference type="Pfam" id="PF00595">
    <property type="entry name" value="PDZ"/>
    <property type="match status" value="4"/>
</dbReference>
<dbReference type="PANTHER" id="PTHR48484:SF2">
    <property type="entry name" value="PRO-INTERLEUKIN-16"/>
    <property type="match status" value="1"/>
</dbReference>
<dbReference type="InterPro" id="IPR055287">
    <property type="entry name" value="IL-16-like"/>
</dbReference>
<dbReference type="InterPro" id="IPR036034">
    <property type="entry name" value="PDZ_sf"/>
</dbReference>
<proteinExistence type="predicted"/>
<dbReference type="Proteomes" id="UP001652624">
    <property type="component" value="Chromosome 20"/>
</dbReference>
<feature type="compositionally biased region" description="Pro residues" evidence="1">
    <location>
        <begin position="487"/>
        <end position="497"/>
    </location>
</feature>
<feature type="region of interest" description="Disordered" evidence="1">
    <location>
        <begin position="435"/>
        <end position="599"/>
    </location>
</feature>
<dbReference type="SUPFAM" id="SSF50156">
    <property type="entry name" value="PDZ domain-like"/>
    <property type="match status" value="4"/>
</dbReference>
<feature type="compositionally biased region" description="Low complexity" evidence="1">
    <location>
        <begin position="569"/>
        <end position="580"/>
    </location>
</feature>
<evidence type="ECO:0000313" key="3">
    <source>
        <dbReference type="Proteomes" id="UP001652624"/>
    </source>
</evidence>
<evidence type="ECO:0000259" key="2">
    <source>
        <dbReference type="PROSITE" id="PS50106"/>
    </source>
</evidence>
<evidence type="ECO:0000313" key="4">
    <source>
        <dbReference type="RefSeq" id="XP_060035576.1"/>
    </source>
</evidence>
<dbReference type="RefSeq" id="XP_060035576.1">
    <property type="nucleotide sequence ID" value="XM_060179593.1"/>
</dbReference>
<dbReference type="CDD" id="cd06759">
    <property type="entry name" value="PDZ3_PDZD2-PDZ1_hPro-IL-16-like"/>
    <property type="match status" value="1"/>
</dbReference>
<sequence>MQFPMLRAGAEGQGCLQAGTQEAVAGVPRPELQPGSSPWTLTLGSLSCTGRRRSARLRAISRVLMFCRAHTEEASRPEEEPPRVQPGLREGARRCWRPFSRPGISPYCPAEVDLLAGDLASSHWPPSSLCGGRKALSQQLDRPSDQTGGGWQPRRSLSSVQLASLQGLQVSVISSVVLMKGQAKGLGFSIVGGQDSCHGPLGIYIKTIFSGGAAAADGRLQEGDEILELNGESLLGLTHQDALHKFRQAKKGPLTLTVCTRLPATPWGGVPACFPLCRSLSAGEDSSLAMGPPCSPVGHTCRALLEVWLHKEPGVGLGLGLCHVPHLGCLSGIFVHMLAPGSVAHLDGRLRCGDELLEVGARPVSGLSLTETHALLSRCSPGPVPLTVGRHLHPQVWGQQLQAALARALESARLRKEQPQWSLEVSLCPTAGRRLESSWHGRPSPGQDTLGPHVARVGSEDGRVAGSPGGGGRLPLDPQGSSQALEPGPPLGDPPLGPKKSLETLGWKPSTPKPRPPPCKHFKSHSDPQKIPESSMVQHTCSQEAGEPLPPGQEAGAQTAPHKACRPEPTGLTLPSLCLGGPPGGQGARPEAPPAPSRRLQLRRQARLDLGLDTVAEDPWVRISDCIKSLFSPGTSQPPGYRPPELSAGPGMDVVPDTVTGSPRARQQVGGTVKRGPPVAPKPAWFRQSLKALRSHGLDGATPVPTLSSLGSPRTTASLKQRICNFETLGCPQAPHRGIWRLSPNLPSPVGDGDGDGAPSPRGTDRGQDLGVQEAPLTAGPLAVAPPHASGPQPPLAPDPQPTLLSPQAGGRPGKPVGQRARSFPLSRSGSWEPPAGGQPPSSLYALSSRLSSAMLRSLLCLSSPPSPGLGPPLTCLGPRRPPESLSPDSGFSLSLSELREISGGCPEPQAKDRTPRSPSPVQSVVSLLSPEELEKLIEEVKVLDGATLKQLDCVHVTVLHKEEGAGLGFSLAGGADLENKVVTVHRLFPEGLAAQEGTVQKGSEVLSINGKSLKGATHGEALAILRQARGPRQAVIVTRTPLCATPGLGTSTDSVPSAYVAAEEALRSAVFPAEEALLCSVTLEKTSAGLGFSLEGGKGSLLGDKPLTINRIFKAATLGPVDGVQPGDEIVQLAGMAMRGLTRFEAWSAIKGLPDGPVTLILRRPLGSPAAGEGPPC</sequence>
<feature type="region of interest" description="Disordered" evidence="1">
    <location>
        <begin position="872"/>
        <end position="923"/>
    </location>
</feature>
<feature type="domain" description="PDZ" evidence="2">
    <location>
        <begin position="1081"/>
        <end position="1166"/>
    </location>
</feature>
<dbReference type="Gene3D" id="2.30.42.10">
    <property type="match status" value="4"/>
</dbReference>
<evidence type="ECO:0000256" key="1">
    <source>
        <dbReference type="SAM" id="MobiDB-lite"/>
    </source>
</evidence>
<dbReference type="GeneID" id="103112105"/>
<name>A0ABM3WG82_ERIEU</name>